<reference evidence="1 2" key="1">
    <citation type="journal article" date="2020" name="Nat. Commun.">
        <title>The structures of two archaeal type IV pili illuminate evolutionary relationships.</title>
        <authorList>
            <person name="Wang F."/>
            <person name="Baquero D.P."/>
            <person name="Su Z."/>
            <person name="Beltran L.C."/>
            <person name="Prangishvili D."/>
            <person name="Krupovic M."/>
            <person name="Egelman E.H."/>
        </authorList>
    </citation>
    <scope>NUCLEOTIDE SEQUENCE [LARGE SCALE GENOMIC DNA]</scope>
    <source>
        <strain evidence="1 2">2GA</strain>
    </source>
</reference>
<dbReference type="AlphaFoldDB" id="A0A7L4PAY3"/>
<accession>A0A7L4PAY3</accession>
<name>A0A7L4PAY3_9CREN</name>
<dbReference type="InterPro" id="IPR010268">
    <property type="entry name" value="PaREP1"/>
</dbReference>
<evidence type="ECO:0000313" key="1">
    <source>
        <dbReference type="EMBL" id="NYR15764.1"/>
    </source>
</evidence>
<dbReference type="EMBL" id="JAAVJF010000003">
    <property type="protein sequence ID" value="NYR15764.1"/>
    <property type="molecule type" value="Genomic_DNA"/>
</dbReference>
<dbReference type="OMA" id="MPTTALK"/>
<dbReference type="Pfam" id="PF05942">
    <property type="entry name" value="PaREP1"/>
    <property type="match status" value="1"/>
</dbReference>
<protein>
    <recommendedName>
        <fullName evidence="3">PaREP1 domain containing protein</fullName>
    </recommendedName>
</protein>
<proteinExistence type="predicted"/>
<gene>
    <name evidence="1" type="ORF">HC235_07415</name>
</gene>
<keyword evidence="2" id="KW-1185">Reference proteome</keyword>
<sequence length="156" mass="17876">MEQLPKPWFDIKRYREVRLREALYEAELAEEFLEEGLVRNAAGKAWQAWKAVVAAYAVDRLDDLRKAFPGLKKPRGARRAVERALWVIAIMPTTALKKVAQIIGGDVDLYTNLALLLHEYQYNGPDKEGVLSAYPDDDVAARDIRRLVQKIRELAR</sequence>
<evidence type="ECO:0000313" key="2">
    <source>
        <dbReference type="Proteomes" id="UP000554766"/>
    </source>
</evidence>
<dbReference type="GeneID" id="5055344"/>
<evidence type="ECO:0008006" key="3">
    <source>
        <dbReference type="Google" id="ProtNLM"/>
    </source>
</evidence>
<dbReference type="Proteomes" id="UP000554766">
    <property type="component" value="Unassembled WGS sequence"/>
</dbReference>
<comment type="caution">
    <text evidence="1">The sequence shown here is derived from an EMBL/GenBank/DDBJ whole genome shotgun (WGS) entry which is preliminary data.</text>
</comment>
<organism evidence="1 2">
    <name type="scientific">Pyrobaculum arsenaticum</name>
    <dbReference type="NCBI Taxonomy" id="121277"/>
    <lineage>
        <taxon>Archaea</taxon>
        <taxon>Thermoproteota</taxon>
        <taxon>Thermoprotei</taxon>
        <taxon>Thermoproteales</taxon>
        <taxon>Thermoproteaceae</taxon>
        <taxon>Pyrobaculum</taxon>
    </lineage>
</organism>
<dbReference type="RefSeq" id="WP_011899686.1">
    <property type="nucleotide sequence ID" value="NZ_JAAVJF010000003.1"/>
</dbReference>